<gene>
    <name evidence="2" type="ORF">NDU88_001328</name>
</gene>
<evidence type="ECO:0000313" key="3">
    <source>
        <dbReference type="Proteomes" id="UP001066276"/>
    </source>
</evidence>
<dbReference type="AlphaFoldDB" id="A0AAV7SYY2"/>
<accession>A0AAV7SYY2</accession>
<proteinExistence type="predicted"/>
<reference evidence="2" key="1">
    <citation type="journal article" date="2022" name="bioRxiv">
        <title>Sequencing and chromosome-scale assembly of the giantPleurodeles waltlgenome.</title>
        <authorList>
            <person name="Brown T."/>
            <person name="Elewa A."/>
            <person name="Iarovenko S."/>
            <person name="Subramanian E."/>
            <person name="Araus A.J."/>
            <person name="Petzold A."/>
            <person name="Susuki M."/>
            <person name="Suzuki K.-i.T."/>
            <person name="Hayashi T."/>
            <person name="Toyoda A."/>
            <person name="Oliveira C."/>
            <person name="Osipova E."/>
            <person name="Leigh N.D."/>
            <person name="Simon A."/>
            <person name="Yun M.H."/>
        </authorList>
    </citation>
    <scope>NUCLEOTIDE SEQUENCE</scope>
    <source>
        <strain evidence="2">20211129_DDA</strain>
        <tissue evidence="2">Liver</tissue>
    </source>
</reference>
<evidence type="ECO:0000256" key="1">
    <source>
        <dbReference type="SAM" id="MobiDB-lite"/>
    </source>
</evidence>
<keyword evidence="3" id="KW-1185">Reference proteome</keyword>
<dbReference type="Proteomes" id="UP001066276">
    <property type="component" value="Chromosome 4_1"/>
</dbReference>
<feature type="compositionally biased region" description="Basic residues" evidence="1">
    <location>
        <begin position="1"/>
        <end position="13"/>
    </location>
</feature>
<dbReference type="EMBL" id="JANPWB010000007">
    <property type="protein sequence ID" value="KAJ1169435.1"/>
    <property type="molecule type" value="Genomic_DNA"/>
</dbReference>
<comment type="caution">
    <text evidence="2">The sequence shown here is derived from an EMBL/GenBank/DDBJ whole genome shotgun (WGS) entry which is preliminary data.</text>
</comment>
<evidence type="ECO:0000313" key="2">
    <source>
        <dbReference type="EMBL" id="KAJ1169435.1"/>
    </source>
</evidence>
<sequence>MRLKGSSRCRQLRIQHQSLSTPRLELPQGRRLTKPSKGWARLPGPPVWRHAAARAARPVRPRLPVSGTRPAADPLGLGPSLPPAASKGQRSGVPCPGAPRERRALTSRTPPALEPPLMAG</sequence>
<protein>
    <submittedName>
        <fullName evidence="2">Uncharacterized protein</fullName>
    </submittedName>
</protein>
<feature type="compositionally biased region" description="Low complexity" evidence="1">
    <location>
        <begin position="54"/>
        <end position="86"/>
    </location>
</feature>
<feature type="region of interest" description="Disordered" evidence="1">
    <location>
        <begin position="54"/>
        <end position="120"/>
    </location>
</feature>
<name>A0AAV7SYY2_PLEWA</name>
<organism evidence="2 3">
    <name type="scientific">Pleurodeles waltl</name>
    <name type="common">Iberian ribbed newt</name>
    <dbReference type="NCBI Taxonomy" id="8319"/>
    <lineage>
        <taxon>Eukaryota</taxon>
        <taxon>Metazoa</taxon>
        <taxon>Chordata</taxon>
        <taxon>Craniata</taxon>
        <taxon>Vertebrata</taxon>
        <taxon>Euteleostomi</taxon>
        <taxon>Amphibia</taxon>
        <taxon>Batrachia</taxon>
        <taxon>Caudata</taxon>
        <taxon>Salamandroidea</taxon>
        <taxon>Salamandridae</taxon>
        <taxon>Pleurodelinae</taxon>
        <taxon>Pleurodeles</taxon>
    </lineage>
</organism>
<feature type="region of interest" description="Disordered" evidence="1">
    <location>
        <begin position="1"/>
        <end position="21"/>
    </location>
</feature>